<sequence length="551" mass="59218">MQPGMLRRRTFSAKGLDVRLALARAFLHAGHGGLLRTPPWKLACSYQSWCDRHCPGMLHELGPERAWAQLRGWLQRWGQAPREREGDCQAALVVGRPGCGKSSGARLVGRMAGRRVLEHSADDHEGQRFLDNLLKRQRTTRDVTECSETVVVLDVPDEPTQALRDKLAPAVRASPYPIIVTCSEATLESIDAVRRQCMCLKISPSSGYVVRFLRELLQREGLDGLPESCECIAAACGGDLRRAITRLQLLSVGPELGAAAALPVPALSLPAACAHLLGVKAARGHNGVAVSIEETSELLALDASVPALVQENHLIACARGQEQQSLEGCAVAAEALALADVAGVAAQATAWGGVDEGQVAKQGLLLAAVHAVPRRSPAELKGLRPAPSEPEPPAVAPTAVAKFSAQLRLPRAYVRERATAWLLQKQKCGNTSTCTLGRFRHWLTRHVARSFRHRPLKGDAGQPEGAPRDLGEEEEAGQEEDAESELEQGDVKDDDADTEARCEEEKGLAAGEERPGLAPKEGGVGRGLVVNMRVITVEDPVEGEEGDEHRA</sequence>
<evidence type="ECO:0000313" key="3">
    <source>
        <dbReference type="EMBL" id="QDO16325.1"/>
    </source>
</evidence>
<dbReference type="GO" id="GO:0003677">
    <property type="term" value="F:DNA binding"/>
    <property type="evidence" value="ECO:0007669"/>
    <property type="project" value="TreeGrafter"/>
</dbReference>
<dbReference type="SUPFAM" id="SSF52540">
    <property type="entry name" value="P-loop containing nucleoside triphosphate hydrolases"/>
    <property type="match status" value="1"/>
</dbReference>
<name>A0A516AG88_LINPO</name>
<dbReference type="PANTHER" id="PTHR23389:SF6">
    <property type="entry name" value="REPLICATION FACTOR C SUBUNIT 1"/>
    <property type="match status" value="1"/>
</dbReference>
<dbReference type="AlphaFoldDB" id="A0A516AG88"/>
<feature type="compositionally biased region" description="Basic and acidic residues" evidence="2">
    <location>
        <begin position="498"/>
        <end position="515"/>
    </location>
</feature>
<dbReference type="PANTHER" id="PTHR23389">
    <property type="entry name" value="CHROMOSOME TRANSMISSION FIDELITY FACTOR 18"/>
    <property type="match status" value="1"/>
</dbReference>
<keyword evidence="1" id="KW-0235">DNA replication</keyword>
<reference evidence="3" key="1">
    <citation type="journal article" date="2019" name="Microorganisms">
        <title>DNA Damage Response Pathways in Dinoflagellates.</title>
        <authorList>
            <person name="Li C."/>
            <person name="Wong J."/>
        </authorList>
    </citation>
    <scope>NUCLEOTIDE SEQUENCE</scope>
</reference>
<protein>
    <submittedName>
        <fullName evidence="3">Replication factor C subunit 1</fullName>
    </submittedName>
</protein>
<dbReference type="GO" id="GO:0005634">
    <property type="term" value="C:nucleus"/>
    <property type="evidence" value="ECO:0007669"/>
    <property type="project" value="TreeGrafter"/>
</dbReference>
<feature type="region of interest" description="Disordered" evidence="2">
    <location>
        <begin position="453"/>
        <end position="528"/>
    </location>
</feature>
<proteinExistence type="evidence at transcript level"/>
<dbReference type="InterPro" id="IPR027417">
    <property type="entry name" value="P-loop_NTPase"/>
</dbReference>
<organism evidence="3">
    <name type="scientific">Lingulaulax polyedra</name>
    <name type="common">Dinoflagellate</name>
    <name type="synonym">Lingulodinium polyedra</name>
    <dbReference type="NCBI Taxonomy" id="160621"/>
    <lineage>
        <taxon>Eukaryota</taxon>
        <taxon>Sar</taxon>
        <taxon>Alveolata</taxon>
        <taxon>Dinophyceae</taxon>
        <taxon>Gonyaulacales</taxon>
        <taxon>Lingulodiniaceae</taxon>
        <taxon>Lingulaulax</taxon>
    </lineage>
</organism>
<evidence type="ECO:0000256" key="1">
    <source>
        <dbReference type="ARBA" id="ARBA00022705"/>
    </source>
</evidence>
<dbReference type="GO" id="GO:0006260">
    <property type="term" value="P:DNA replication"/>
    <property type="evidence" value="ECO:0007669"/>
    <property type="project" value="UniProtKB-KW"/>
</dbReference>
<accession>A0A516AG88</accession>
<dbReference type="EMBL" id="MN125858">
    <property type="protein sequence ID" value="QDO16325.1"/>
    <property type="molecule type" value="mRNA"/>
</dbReference>
<feature type="compositionally biased region" description="Acidic residues" evidence="2">
    <location>
        <begin position="471"/>
        <end position="497"/>
    </location>
</feature>
<evidence type="ECO:0000256" key="2">
    <source>
        <dbReference type="SAM" id="MobiDB-lite"/>
    </source>
</evidence>
<dbReference type="Gene3D" id="3.40.50.300">
    <property type="entry name" value="P-loop containing nucleotide triphosphate hydrolases"/>
    <property type="match status" value="1"/>
</dbReference>